<dbReference type="EMBL" id="AP022563">
    <property type="protein sequence ID" value="BBX18306.1"/>
    <property type="molecule type" value="Genomic_DNA"/>
</dbReference>
<sequence>MDVNVGFVVVDGGEIHRALPGGLQVQPVGLRRLPGLVGVHAQPPGQRAKGEHRDQTCDEPPPQVRYPAAGFFLGPALGEVISVVVAPTASA</sequence>
<dbReference type="Proteomes" id="UP000467006">
    <property type="component" value="Chromosome"/>
</dbReference>
<evidence type="ECO:0000313" key="3">
    <source>
        <dbReference type="Proteomes" id="UP000467006"/>
    </source>
</evidence>
<keyword evidence="3" id="KW-1185">Reference proteome</keyword>
<dbReference type="AlphaFoldDB" id="A0A7I7K2G5"/>
<proteinExistence type="predicted"/>
<accession>A0A7I7K2G5</accession>
<name>A0A7I7K2G5_9MYCO</name>
<feature type="region of interest" description="Disordered" evidence="1">
    <location>
        <begin position="39"/>
        <end position="62"/>
    </location>
</feature>
<gene>
    <name evidence="2" type="ORF">MDUV_31660</name>
</gene>
<organism evidence="2 3">
    <name type="scientific">Mycolicibacterium duvalii</name>
    <dbReference type="NCBI Taxonomy" id="39688"/>
    <lineage>
        <taxon>Bacteria</taxon>
        <taxon>Bacillati</taxon>
        <taxon>Actinomycetota</taxon>
        <taxon>Actinomycetes</taxon>
        <taxon>Mycobacteriales</taxon>
        <taxon>Mycobacteriaceae</taxon>
        <taxon>Mycolicibacterium</taxon>
    </lineage>
</organism>
<dbReference type="KEGG" id="mdu:MDUV_31660"/>
<evidence type="ECO:0000313" key="2">
    <source>
        <dbReference type="EMBL" id="BBX18306.1"/>
    </source>
</evidence>
<protein>
    <submittedName>
        <fullName evidence="2">Uncharacterized protein</fullName>
    </submittedName>
</protein>
<reference evidence="2 3" key="1">
    <citation type="journal article" date="2019" name="Emerg. Microbes Infect.">
        <title>Comprehensive subspecies identification of 175 nontuberculous mycobacteria species based on 7547 genomic profiles.</title>
        <authorList>
            <person name="Matsumoto Y."/>
            <person name="Kinjo T."/>
            <person name="Motooka D."/>
            <person name="Nabeya D."/>
            <person name="Jung N."/>
            <person name="Uechi K."/>
            <person name="Horii T."/>
            <person name="Iida T."/>
            <person name="Fujita J."/>
            <person name="Nakamura S."/>
        </authorList>
    </citation>
    <scope>NUCLEOTIDE SEQUENCE [LARGE SCALE GENOMIC DNA]</scope>
    <source>
        <strain evidence="2 3">JCM 6396</strain>
    </source>
</reference>
<evidence type="ECO:0000256" key="1">
    <source>
        <dbReference type="SAM" id="MobiDB-lite"/>
    </source>
</evidence>